<keyword evidence="2" id="KW-1185">Reference proteome</keyword>
<dbReference type="Proteomes" id="UP000308549">
    <property type="component" value="Unassembled WGS sequence"/>
</dbReference>
<proteinExistence type="predicted"/>
<organism evidence="1 2">
    <name type="scientific">Salinomyces thailandicus</name>
    <dbReference type="NCBI Taxonomy" id="706561"/>
    <lineage>
        <taxon>Eukaryota</taxon>
        <taxon>Fungi</taxon>
        <taxon>Dikarya</taxon>
        <taxon>Ascomycota</taxon>
        <taxon>Pezizomycotina</taxon>
        <taxon>Dothideomycetes</taxon>
        <taxon>Dothideomycetidae</taxon>
        <taxon>Mycosphaerellales</taxon>
        <taxon>Teratosphaeriaceae</taxon>
        <taxon>Salinomyces</taxon>
    </lineage>
</organism>
<protein>
    <submittedName>
        <fullName evidence="1">Uncharacterized protein</fullName>
    </submittedName>
</protein>
<sequence>MGSYYGPRHYMDCSIYRSPPTTPLGYGQMVDSRHARFTSGIGSSDLVRASYTGRPVDPFQRQSWLPYDHDFYGYDGDFRQGNEERVRLYNREAAVANAAISRASAHAQLHPMMTSDGRFPSSFAYPRRLEEFLDMRESEMDRILMAYELGSGRKRCYRGDLMDRFDDDDLFQMTERDRLRNLIALYEYLGAYRLVEHLRYRRR</sequence>
<evidence type="ECO:0000313" key="2">
    <source>
        <dbReference type="Proteomes" id="UP000308549"/>
    </source>
</evidence>
<dbReference type="AlphaFoldDB" id="A0A4U0UA05"/>
<accession>A0A4U0UA05</accession>
<reference evidence="1 2" key="1">
    <citation type="submission" date="2017-03" db="EMBL/GenBank/DDBJ databases">
        <title>Genomes of endolithic fungi from Antarctica.</title>
        <authorList>
            <person name="Coleine C."/>
            <person name="Masonjones S."/>
            <person name="Stajich J.E."/>
        </authorList>
    </citation>
    <scope>NUCLEOTIDE SEQUENCE [LARGE SCALE GENOMIC DNA]</scope>
    <source>
        <strain evidence="1 2">CCFEE 6315</strain>
    </source>
</reference>
<dbReference type="EMBL" id="NAJL01000006">
    <property type="protein sequence ID" value="TKA32004.1"/>
    <property type="molecule type" value="Genomic_DNA"/>
</dbReference>
<dbReference type="OrthoDB" id="5389823at2759"/>
<evidence type="ECO:0000313" key="1">
    <source>
        <dbReference type="EMBL" id="TKA32004.1"/>
    </source>
</evidence>
<name>A0A4U0UA05_9PEZI</name>
<comment type="caution">
    <text evidence="1">The sequence shown here is derived from an EMBL/GenBank/DDBJ whole genome shotgun (WGS) entry which is preliminary data.</text>
</comment>
<gene>
    <name evidence="1" type="ORF">B0A50_01249</name>
</gene>